<dbReference type="InterPro" id="IPR011330">
    <property type="entry name" value="Glyco_hydro/deAcase_b/a-brl"/>
</dbReference>
<dbReference type="PANTHER" id="PTHR34216:SF3">
    <property type="entry name" value="POLY-BETA-1,6-N-ACETYL-D-GLUCOSAMINE N-DEACETYLASE"/>
    <property type="match status" value="1"/>
</dbReference>
<reference evidence="5 6" key="1">
    <citation type="submission" date="2019-04" db="EMBL/GenBank/DDBJ databases">
        <authorList>
            <person name="Hwang J.C."/>
        </authorList>
    </citation>
    <scope>NUCLEOTIDE SEQUENCE [LARGE SCALE GENOMIC DNA]</scope>
    <source>
        <strain evidence="5 6">IMCC35001</strain>
    </source>
</reference>
<keyword evidence="2" id="KW-0732">Signal</keyword>
<comment type="subcellular location">
    <subcellularLocation>
        <location evidence="1">Secreted</location>
    </subcellularLocation>
</comment>
<dbReference type="PANTHER" id="PTHR34216">
    <property type="match status" value="1"/>
</dbReference>
<dbReference type="Pfam" id="PF01522">
    <property type="entry name" value="Polysacc_deac_1"/>
    <property type="match status" value="1"/>
</dbReference>
<organism evidence="5 6">
    <name type="scientific">Ferrimonas sediminicola</name>
    <dbReference type="NCBI Taxonomy" id="2569538"/>
    <lineage>
        <taxon>Bacteria</taxon>
        <taxon>Pseudomonadati</taxon>
        <taxon>Pseudomonadota</taxon>
        <taxon>Gammaproteobacteria</taxon>
        <taxon>Alteromonadales</taxon>
        <taxon>Ferrimonadaceae</taxon>
        <taxon>Ferrimonas</taxon>
    </lineage>
</organism>
<name>A0A4V5NUS6_9GAMM</name>
<dbReference type="SUPFAM" id="SSF88713">
    <property type="entry name" value="Glycoside hydrolase/deacetylase"/>
    <property type="match status" value="1"/>
</dbReference>
<comment type="caution">
    <text evidence="5">The sequence shown here is derived from an EMBL/GenBank/DDBJ whole genome shotgun (WGS) entry which is preliminary data.</text>
</comment>
<dbReference type="InterPro" id="IPR051398">
    <property type="entry name" value="Polysacch_Deacetylase"/>
</dbReference>
<protein>
    <submittedName>
        <fullName evidence="5">Polysaccharide deacetylase</fullName>
    </submittedName>
</protein>
<evidence type="ECO:0000256" key="1">
    <source>
        <dbReference type="ARBA" id="ARBA00004613"/>
    </source>
</evidence>
<keyword evidence="6" id="KW-1185">Reference proteome</keyword>
<feature type="domain" description="Ig-like" evidence="3">
    <location>
        <begin position="265"/>
        <end position="322"/>
    </location>
</feature>
<dbReference type="GO" id="GO:0005975">
    <property type="term" value="P:carbohydrate metabolic process"/>
    <property type="evidence" value="ECO:0007669"/>
    <property type="project" value="InterPro"/>
</dbReference>
<dbReference type="GO" id="GO:0016810">
    <property type="term" value="F:hydrolase activity, acting on carbon-nitrogen (but not peptide) bonds"/>
    <property type="evidence" value="ECO:0007669"/>
    <property type="project" value="InterPro"/>
</dbReference>
<dbReference type="OrthoDB" id="9814639at2"/>
<dbReference type="RefSeq" id="WP_136854215.1">
    <property type="nucleotide sequence ID" value="NZ_SWCI01000013.1"/>
</dbReference>
<dbReference type="InterPro" id="IPR002509">
    <property type="entry name" value="NODB_dom"/>
</dbReference>
<dbReference type="AlphaFoldDB" id="A0A4V5NUS6"/>
<dbReference type="PROSITE" id="PS51677">
    <property type="entry name" value="NODB"/>
    <property type="match status" value="1"/>
</dbReference>
<sequence length="349" mass="39019">MNRFATLAALLTLFWVKGAAATVILQYHHVSEDTPASTSVTPAQFREQMTYLADNGFTVVPLQAVIDAMGKGEALPPKSVAITFDDGYQNVADNAHPVLKAHGFPYTLFVAIEPIERNYARMMNWDTLRRLSAEGAVIANHSWGHEHLIRRLEGEDEARWLDRIQANLERTEAAIEKELGYSVRQLAYPYGEFNDALRARLQRMGYVGIGQHSGAAGPYSSLTAIPRFPVAGPYADMEALKVKLHSLNMPVVALEGEESELRNRPRPTLTVTLEGEDLRRKTMMCYIQGQGAKAPTWVDEHRFTIQADLPLPAGRSRYNCTAPSRSSGGYYWFSQPWVQPRADGSWPKE</sequence>
<dbReference type="InterPro" id="IPR007110">
    <property type="entry name" value="Ig-like_dom"/>
</dbReference>
<feature type="domain" description="NodB homology" evidence="4">
    <location>
        <begin position="78"/>
        <end position="281"/>
    </location>
</feature>
<evidence type="ECO:0000313" key="5">
    <source>
        <dbReference type="EMBL" id="TKB47624.1"/>
    </source>
</evidence>
<proteinExistence type="predicted"/>
<evidence type="ECO:0000259" key="3">
    <source>
        <dbReference type="PROSITE" id="PS50835"/>
    </source>
</evidence>
<evidence type="ECO:0000256" key="2">
    <source>
        <dbReference type="ARBA" id="ARBA00022729"/>
    </source>
</evidence>
<dbReference type="Gene3D" id="3.20.20.370">
    <property type="entry name" value="Glycoside hydrolase/deacetylase"/>
    <property type="match status" value="1"/>
</dbReference>
<dbReference type="Proteomes" id="UP000305674">
    <property type="component" value="Unassembled WGS sequence"/>
</dbReference>
<gene>
    <name evidence="5" type="ORF">FCL40_15550</name>
</gene>
<dbReference type="GO" id="GO:0005576">
    <property type="term" value="C:extracellular region"/>
    <property type="evidence" value="ECO:0007669"/>
    <property type="project" value="UniProtKB-SubCell"/>
</dbReference>
<dbReference type="EMBL" id="SWCI01000013">
    <property type="protein sequence ID" value="TKB47624.1"/>
    <property type="molecule type" value="Genomic_DNA"/>
</dbReference>
<evidence type="ECO:0000259" key="4">
    <source>
        <dbReference type="PROSITE" id="PS51677"/>
    </source>
</evidence>
<dbReference type="CDD" id="cd10973">
    <property type="entry name" value="CE4_DAC_u4_5s"/>
    <property type="match status" value="1"/>
</dbReference>
<evidence type="ECO:0000313" key="6">
    <source>
        <dbReference type="Proteomes" id="UP000305674"/>
    </source>
</evidence>
<accession>A0A4V5NUS6</accession>
<dbReference type="PROSITE" id="PS50835">
    <property type="entry name" value="IG_LIKE"/>
    <property type="match status" value="1"/>
</dbReference>